<evidence type="ECO:0000256" key="3">
    <source>
        <dbReference type="ARBA" id="ARBA00022448"/>
    </source>
</evidence>
<comment type="similarity">
    <text evidence="2 8">Belongs to the GSP F family.</text>
</comment>
<feature type="domain" description="Type II secretion system protein GspF" evidence="10">
    <location>
        <begin position="277"/>
        <end position="399"/>
    </location>
</feature>
<dbReference type="EMBL" id="BAAAJE010000023">
    <property type="protein sequence ID" value="GAA1156785.1"/>
    <property type="molecule type" value="Genomic_DNA"/>
</dbReference>
<feature type="transmembrane region" description="Helical" evidence="9">
    <location>
        <begin position="174"/>
        <end position="196"/>
    </location>
</feature>
<evidence type="ECO:0000313" key="12">
    <source>
        <dbReference type="Proteomes" id="UP001499979"/>
    </source>
</evidence>
<dbReference type="Pfam" id="PF00482">
    <property type="entry name" value="T2SSF"/>
    <property type="match status" value="2"/>
</dbReference>
<evidence type="ECO:0000259" key="10">
    <source>
        <dbReference type="Pfam" id="PF00482"/>
    </source>
</evidence>
<feature type="transmembrane region" description="Helical" evidence="9">
    <location>
        <begin position="380"/>
        <end position="400"/>
    </location>
</feature>
<keyword evidence="12" id="KW-1185">Reference proteome</keyword>
<keyword evidence="5 8" id="KW-0812">Transmembrane</keyword>
<comment type="caution">
    <text evidence="11">The sequence shown here is derived from an EMBL/GenBank/DDBJ whole genome shotgun (WGS) entry which is preliminary data.</text>
</comment>
<dbReference type="InterPro" id="IPR003004">
    <property type="entry name" value="GspF/PilC"/>
</dbReference>
<dbReference type="Gene3D" id="1.20.81.30">
    <property type="entry name" value="Type II secretion system (T2SS), domain F"/>
    <property type="match status" value="2"/>
</dbReference>
<keyword evidence="6 9" id="KW-1133">Transmembrane helix</keyword>
<evidence type="ECO:0000256" key="4">
    <source>
        <dbReference type="ARBA" id="ARBA00022475"/>
    </source>
</evidence>
<accession>A0ABP4F565</accession>
<evidence type="ECO:0000313" key="11">
    <source>
        <dbReference type="EMBL" id="GAA1156785.1"/>
    </source>
</evidence>
<feature type="domain" description="Type II secretion system protein GspF" evidence="10">
    <location>
        <begin position="74"/>
        <end position="197"/>
    </location>
</feature>
<protein>
    <submittedName>
        <fullName evidence="11">Type II secretion system F family protein</fullName>
    </submittedName>
</protein>
<dbReference type="PROSITE" id="PS00874">
    <property type="entry name" value="T2SP_F"/>
    <property type="match status" value="1"/>
</dbReference>
<dbReference type="PANTHER" id="PTHR30012:SF0">
    <property type="entry name" value="TYPE II SECRETION SYSTEM PROTEIN F-RELATED"/>
    <property type="match status" value="1"/>
</dbReference>
<comment type="subcellular location">
    <subcellularLocation>
        <location evidence="1 8">Cell membrane</location>
        <topology evidence="1 8">Multi-pass membrane protein</topology>
    </subcellularLocation>
</comment>
<proteinExistence type="inferred from homology"/>
<sequence>MTVSTATQYSYKVRDAHGKFSEGKVEAVSEAAVADRLRSMGYVPLEVRPANTGMQREIHLGFKKRVKTKDLAVFARQFATMIDAGLTMLRALTIMAEQVDNPELRRVLRGVKQDVEAGHSLSAAFEREPQVFPPLMISMVRAGEAGGFLDTSMRQIADNFEADVKLRSKIKAALTYPAVVFVLAILMCIALLTFVVPVFESMFENLGGTLPLPTRILVVLSHAMKFLVPLFVVLGIAATWAWRKYGRTERVRNVVDPLKLRLPVFGKLFQKLALARFSRNLSTLLGSGVPILQSLDIVGETSGSVVITRALTDVRESVRRGESMAGPLSEHGVFPAMVVQMISSGEESGAVDQMLAKIAEFYDAEVESTTEALTALIEPLMIAFLGGLVGSMIVALYLPMFKIYDMIG</sequence>
<evidence type="ECO:0000256" key="6">
    <source>
        <dbReference type="ARBA" id="ARBA00022989"/>
    </source>
</evidence>
<keyword evidence="3 8" id="KW-0813">Transport</keyword>
<evidence type="ECO:0000256" key="8">
    <source>
        <dbReference type="RuleBase" id="RU003923"/>
    </source>
</evidence>
<dbReference type="InterPro" id="IPR018076">
    <property type="entry name" value="T2SS_GspF_dom"/>
</dbReference>
<dbReference type="Proteomes" id="UP001499979">
    <property type="component" value="Unassembled WGS sequence"/>
</dbReference>
<evidence type="ECO:0000256" key="1">
    <source>
        <dbReference type="ARBA" id="ARBA00004651"/>
    </source>
</evidence>
<dbReference type="PRINTS" id="PR00812">
    <property type="entry name" value="BCTERIALGSPF"/>
</dbReference>
<evidence type="ECO:0000256" key="9">
    <source>
        <dbReference type="SAM" id="Phobius"/>
    </source>
</evidence>
<keyword evidence="4" id="KW-1003">Cell membrane</keyword>
<evidence type="ECO:0000256" key="2">
    <source>
        <dbReference type="ARBA" id="ARBA00005745"/>
    </source>
</evidence>
<evidence type="ECO:0000256" key="7">
    <source>
        <dbReference type="ARBA" id="ARBA00023136"/>
    </source>
</evidence>
<gene>
    <name evidence="11" type="ORF">GCM10009606_38500</name>
</gene>
<reference evidence="12" key="1">
    <citation type="journal article" date="2019" name="Int. J. Syst. Evol. Microbiol.">
        <title>The Global Catalogue of Microorganisms (GCM) 10K type strain sequencing project: providing services to taxonomists for standard genome sequencing and annotation.</title>
        <authorList>
            <consortium name="The Broad Institute Genomics Platform"/>
            <consortium name="The Broad Institute Genome Sequencing Center for Infectious Disease"/>
            <person name="Wu L."/>
            <person name="Ma J."/>
        </authorList>
    </citation>
    <scope>NUCLEOTIDE SEQUENCE [LARGE SCALE GENOMIC DNA]</scope>
    <source>
        <strain evidence="12">JCM 11813</strain>
    </source>
</reference>
<dbReference type="PANTHER" id="PTHR30012">
    <property type="entry name" value="GENERAL SECRETION PATHWAY PROTEIN"/>
    <property type="match status" value="1"/>
</dbReference>
<dbReference type="InterPro" id="IPR042094">
    <property type="entry name" value="T2SS_GspF_sf"/>
</dbReference>
<evidence type="ECO:0000256" key="5">
    <source>
        <dbReference type="ARBA" id="ARBA00022692"/>
    </source>
</evidence>
<feature type="transmembrane region" description="Helical" evidence="9">
    <location>
        <begin position="216"/>
        <end position="242"/>
    </location>
</feature>
<name>A0ABP4F565_9ACTN</name>
<keyword evidence="7 9" id="KW-0472">Membrane</keyword>
<dbReference type="InterPro" id="IPR001992">
    <property type="entry name" value="T2SS_GspF/T4SS_PilC_CS"/>
</dbReference>
<organism evidence="11 12">
    <name type="scientific">Nocardioides aquiterrae</name>
    <dbReference type="NCBI Taxonomy" id="203799"/>
    <lineage>
        <taxon>Bacteria</taxon>
        <taxon>Bacillati</taxon>
        <taxon>Actinomycetota</taxon>
        <taxon>Actinomycetes</taxon>
        <taxon>Propionibacteriales</taxon>
        <taxon>Nocardioidaceae</taxon>
        <taxon>Nocardioides</taxon>
    </lineage>
</organism>